<sequence length="43" mass="4260">MEYGIAARSAAELNRGLALAESCGADGLAARAREALAVVGRAG</sequence>
<keyword evidence="2" id="KW-1185">Reference proteome</keyword>
<accession>A0ABN3TEH8</accession>
<evidence type="ECO:0000313" key="1">
    <source>
        <dbReference type="EMBL" id="GAA2701150.1"/>
    </source>
</evidence>
<reference evidence="1 2" key="1">
    <citation type="journal article" date="2019" name="Int. J. Syst. Evol. Microbiol.">
        <title>The Global Catalogue of Microorganisms (GCM) 10K type strain sequencing project: providing services to taxonomists for standard genome sequencing and annotation.</title>
        <authorList>
            <consortium name="The Broad Institute Genomics Platform"/>
            <consortium name="The Broad Institute Genome Sequencing Center for Infectious Disease"/>
            <person name="Wu L."/>
            <person name="Ma J."/>
        </authorList>
    </citation>
    <scope>NUCLEOTIDE SEQUENCE [LARGE SCALE GENOMIC DNA]</scope>
    <source>
        <strain evidence="1 2">JCM 4531</strain>
    </source>
</reference>
<gene>
    <name evidence="1" type="ORF">GCM10010310_70310</name>
</gene>
<comment type="caution">
    <text evidence="1">The sequence shown here is derived from an EMBL/GenBank/DDBJ whole genome shotgun (WGS) entry which is preliminary data.</text>
</comment>
<name>A0ABN3TEH8_9ACTN</name>
<evidence type="ECO:0000313" key="2">
    <source>
        <dbReference type="Proteomes" id="UP001499989"/>
    </source>
</evidence>
<dbReference type="EMBL" id="BAAASK010000034">
    <property type="protein sequence ID" value="GAA2701150.1"/>
    <property type="molecule type" value="Genomic_DNA"/>
</dbReference>
<organism evidence="1 2">
    <name type="scientific">Streptomyces violaceolatus</name>
    <dbReference type="NCBI Taxonomy" id="67378"/>
    <lineage>
        <taxon>Bacteria</taxon>
        <taxon>Bacillati</taxon>
        <taxon>Actinomycetota</taxon>
        <taxon>Actinomycetes</taxon>
        <taxon>Kitasatosporales</taxon>
        <taxon>Streptomycetaceae</taxon>
        <taxon>Streptomyces</taxon>
        <taxon>Streptomyces violaceoruber group</taxon>
    </lineage>
</organism>
<proteinExistence type="predicted"/>
<protein>
    <submittedName>
        <fullName evidence="1">Uncharacterized protein</fullName>
    </submittedName>
</protein>
<dbReference type="Proteomes" id="UP001499989">
    <property type="component" value="Unassembled WGS sequence"/>
</dbReference>